<name>A0A9D1F3U2_9FIRM</name>
<gene>
    <name evidence="1" type="ORF">IAB46_04605</name>
</gene>
<protein>
    <submittedName>
        <fullName evidence="1">DUF5104 domain-containing protein</fullName>
    </submittedName>
</protein>
<sequence>MIPVLKRFLILFMAVSMTLLFSSCSLYQRYAYKQARARLWEELKGSVDEQVAAKDADPSRNGIDMIKSRIIMSDIERGSSDHIIKLFSTQVISEIGEKELRHAIENMQNVFQGELVSYKTLPSGSSGHRGGQGVTTEGYKVAVYTDMDIYEMYLEYVTEDSSSDDWKKTRDNIGLHRIVILPVSVSYDTHGAEGSKYEDYLDKEGVFYMEADPAARNVTYEGKGYTGYSIVYLQEEFYEAADPDSCERLMEVLDLVGFKGDITAISYTDAEDASAGDYNMILKDEAGKDFYIRKALWESNQCVQGLKIADEQMKVLYEESE</sequence>
<accession>A0A9D1F3U2</accession>
<comment type="caution">
    <text evidence="1">The sequence shown here is derived from an EMBL/GenBank/DDBJ whole genome shotgun (WGS) entry which is preliminary data.</text>
</comment>
<organism evidence="1 2">
    <name type="scientific">Candidatus Scybalocola faecigallinarum</name>
    <dbReference type="NCBI Taxonomy" id="2840941"/>
    <lineage>
        <taxon>Bacteria</taxon>
        <taxon>Bacillati</taxon>
        <taxon>Bacillota</taxon>
        <taxon>Clostridia</taxon>
        <taxon>Lachnospirales</taxon>
        <taxon>Lachnospiraceae</taxon>
        <taxon>Lachnospiraceae incertae sedis</taxon>
        <taxon>Candidatus Scybalocola (ex Gilroy et al. 2021)</taxon>
    </lineage>
</organism>
<proteinExistence type="predicted"/>
<dbReference type="PROSITE" id="PS51257">
    <property type="entry name" value="PROKAR_LIPOPROTEIN"/>
    <property type="match status" value="1"/>
</dbReference>
<dbReference type="Gene3D" id="3.10.450.50">
    <property type="match status" value="1"/>
</dbReference>
<evidence type="ECO:0000313" key="1">
    <source>
        <dbReference type="EMBL" id="HIS46840.1"/>
    </source>
</evidence>
<dbReference type="EMBL" id="DVIT01000016">
    <property type="protein sequence ID" value="HIS46840.1"/>
    <property type="molecule type" value="Genomic_DNA"/>
</dbReference>
<reference evidence="1" key="1">
    <citation type="submission" date="2020-10" db="EMBL/GenBank/DDBJ databases">
        <authorList>
            <person name="Gilroy R."/>
        </authorList>
    </citation>
    <scope>NUCLEOTIDE SEQUENCE</scope>
    <source>
        <strain evidence="1">CHK178-757</strain>
    </source>
</reference>
<dbReference type="Proteomes" id="UP000823927">
    <property type="component" value="Unassembled WGS sequence"/>
</dbReference>
<reference evidence="1" key="2">
    <citation type="journal article" date="2021" name="PeerJ">
        <title>Extensive microbial diversity within the chicken gut microbiome revealed by metagenomics and culture.</title>
        <authorList>
            <person name="Gilroy R."/>
            <person name="Ravi A."/>
            <person name="Getino M."/>
            <person name="Pursley I."/>
            <person name="Horton D.L."/>
            <person name="Alikhan N.F."/>
            <person name="Baker D."/>
            <person name="Gharbi K."/>
            <person name="Hall N."/>
            <person name="Watson M."/>
            <person name="Adriaenssens E.M."/>
            <person name="Foster-Nyarko E."/>
            <person name="Jarju S."/>
            <person name="Secka A."/>
            <person name="Antonio M."/>
            <person name="Oren A."/>
            <person name="Chaudhuri R.R."/>
            <person name="La Ragione R."/>
            <person name="Hildebrand F."/>
            <person name="Pallen M.J."/>
        </authorList>
    </citation>
    <scope>NUCLEOTIDE SEQUENCE</scope>
    <source>
        <strain evidence="1">CHK178-757</strain>
    </source>
</reference>
<evidence type="ECO:0000313" key="2">
    <source>
        <dbReference type="Proteomes" id="UP000823927"/>
    </source>
</evidence>
<dbReference type="AlphaFoldDB" id="A0A9D1F3U2"/>